<comment type="function">
    <text evidence="2 7">Catalyzes the formation of N(7)-methylguanine at position 46 (m7G46) in tRNA.</text>
</comment>
<evidence type="ECO:0000256" key="4">
    <source>
        <dbReference type="ARBA" id="ARBA00022679"/>
    </source>
</evidence>
<organism evidence="8 9">
    <name type="scientific">Geomobilimonas luticola</name>
    <dbReference type="NCBI Taxonomy" id="1114878"/>
    <lineage>
        <taxon>Bacteria</taxon>
        <taxon>Pseudomonadati</taxon>
        <taxon>Thermodesulfobacteriota</taxon>
        <taxon>Desulfuromonadia</taxon>
        <taxon>Geobacterales</taxon>
        <taxon>Geobacteraceae</taxon>
        <taxon>Geomobilimonas</taxon>
    </lineage>
</organism>
<evidence type="ECO:0000256" key="5">
    <source>
        <dbReference type="ARBA" id="ARBA00022691"/>
    </source>
</evidence>
<dbReference type="InterPro" id="IPR029063">
    <property type="entry name" value="SAM-dependent_MTases_sf"/>
</dbReference>
<keyword evidence="5 7" id="KW-0949">S-adenosyl-L-methionine</keyword>
<dbReference type="PROSITE" id="PS51625">
    <property type="entry name" value="SAM_MT_TRMB"/>
    <property type="match status" value="1"/>
</dbReference>
<feature type="binding site" evidence="7">
    <location>
        <position position="62"/>
    </location>
    <ligand>
        <name>S-adenosyl-L-methionine</name>
        <dbReference type="ChEBI" id="CHEBI:59789"/>
    </ligand>
</feature>
<dbReference type="GO" id="GO:0008176">
    <property type="term" value="F:tRNA (guanine(46)-N7)-methyltransferase activity"/>
    <property type="evidence" value="ECO:0007669"/>
    <property type="project" value="UniProtKB-EC"/>
</dbReference>
<feature type="binding site" evidence="7">
    <location>
        <position position="116"/>
    </location>
    <ligand>
        <name>substrate</name>
    </ligand>
</feature>
<evidence type="ECO:0000256" key="2">
    <source>
        <dbReference type="ARBA" id="ARBA00003015"/>
    </source>
</evidence>
<keyword evidence="3 7" id="KW-0489">Methyltransferase</keyword>
<dbReference type="RefSeq" id="WP_214174582.1">
    <property type="nucleotide sequence ID" value="NZ_JAHCVK010000001.1"/>
</dbReference>
<dbReference type="PANTHER" id="PTHR23417:SF14">
    <property type="entry name" value="PENTACOTRIPEPTIDE-REPEAT REGION OF PRORP DOMAIN-CONTAINING PROTEIN"/>
    <property type="match status" value="1"/>
</dbReference>
<dbReference type="PANTHER" id="PTHR23417">
    <property type="entry name" value="3-DEOXY-D-MANNO-OCTULOSONIC-ACID TRANSFERASE/TRNA GUANINE-N 7 - -METHYLTRANSFERASE"/>
    <property type="match status" value="1"/>
</dbReference>
<comment type="caution">
    <text evidence="7">Lacks conserved residue(s) required for the propagation of feature annotation.</text>
</comment>
<keyword evidence="6 7" id="KW-0819">tRNA processing</keyword>
<feature type="binding site" evidence="7">
    <location>
        <position position="148"/>
    </location>
    <ligand>
        <name>substrate</name>
    </ligand>
</feature>
<dbReference type="NCBIfam" id="TIGR00091">
    <property type="entry name" value="tRNA (guanosine(46)-N7)-methyltransferase TrmB"/>
    <property type="match status" value="1"/>
</dbReference>
<evidence type="ECO:0000256" key="6">
    <source>
        <dbReference type="ARBA" id="ARBA00022694"/>
    </source>
</evidence>
<evidence type="ECO:0000256" key="3">
    <source>
        <dbReference type="ARBA" id="ARBA00022603"/>
    </source>
</evidence>
<dbReference type="HAMAP" id="MF_01057">
    <property type="entry name" value="tRNA_methyltr_TrmB"/>
    <property type="match status" value="1"/>
</dbReference>
<dbReference type="CDD" id="cd02440">
    <property type="entry name" value="AdoMet_MTases"/>
    <property type="match status" value="1"/>
</dbReference>
<evidence type="ECO:0000313" key="8">
    <source>
        <dbReference type="EMBL" id="MBT0652661.1"/>
    </source>
</evidence>
<protein>
    <recommendedName>
        <fullName evidence="7">tRNA (guanine-N(7)-)-methyltransferase</fullName>
        <ecNumber evidence="7">2.1.1.33</ecNumber>
    </recommendedName>
    <alternativeName>
        <fullName evidence="7">tRNA (guanine(46)-N(7))-methyltransferase</fullName>
    </alternativeName>
    <alternativeName>
        <fullName evidence="7">tRNA(m7G46)-methyltransferase</fullName>
    </alternativeName>
</protein>
<feature type="binding site" evidence="7">
    <location>
        <position position="112"/>
    </location>
    <ligand>
        <name>S-adenosyl-L-methionine</name>
        <dbReference type="ChEBI" id="CHEBI:59789"/>
    </ligand>
</feature>
<comment type="caution">
    <text evidence="8">The sequence shown here is derived from an EMBL/GenBank/DDBJ whole genome shotgun (WGS) entry which is preliminary data.</text>
</comment>
<dbReference type="InterPro" id="IPR003358">
    <property type="entry name" value="tRNA_(Gua-N-7)_MeTrfase_Trmb"/>
</dbReference>
<reference evidence="8 9" key="1">
    <citation type="submission" date="2021-05" db="EMBL/GenBank/DDBJ databases">
        <title>The draft genome of Geobacter luticola JCM 17780.</title>
        <authorList>
            <person name="Xu Z."/>
            <person name="Masuda Y."/>
            <person name="Itoh H."/>
            <person name="Senoo K."/>
        </authorList>
    </citation>
    <scope>NUCLEOTIDE SEQUENCE [LARGE SCALE GENOMIC DNA]</scope>
    <source>
        <strain evidence="8 9">JCM 17780</strain>
    </source>
</reference>
<feature type="binding site" evidence="7">
    <location>
        <position position="89"/>
    </location>
    <ligand>
        <name>S-adenosyl-L-methionine</name>
        <dbReference type="ChEBI" id="CHEBI:59789"/>
    </ligand>
</feature>
<keyword evidence="9" id="KW-1185">Reference proteome</keyword>
<dbReference type="EC" id="2.1.1.33" evidence="7"/>
<evidence type="ECO:0000256" key="7">
    <source>
        <dbReference type="HAMAP-Rule" id="MF_01057"/>
    </source>
</evidence>
<evidence type="ECO:0000256" key="1">
    <source>
        <dbReference type="ARBA" id="ARBA00000142"/>
    </source>
</evidence>
<name>A0ABS5SBD0_9BACT</name>
<evidence type="ECO:0000313" key="9">
    <source>
        <dbReference type="Proteomes" id="UP000756860"/>
    </source>
</evidence>
<comment type="pathway">
    <text evidence="7">tRNA modification; N(7)-methylguanine-tRNA biosynthesis.</text>
</comment>
<dbReference type="SUPFAM" id="SSF53335">
    <property type="entry name" value="S-adenosyl-L-methionine-dependent methyltransferases"/>
    <property type="match status" value="1"/>
</dbReference>
<dbReference type="InterPro" id="IPR055361">
    <property type="entry name" value="tRNA_methyltr_TrmB_bact"/>
</dbReference>
<proteinExistence type="inferred from homology"/>
<feature type="binding site" evidence="7">
    <location>
        <position position="37"/>
    </location>
    <ligand>
        <name>S-adenosyl-L-methionine</name>
        <dbReference type="ChEBI" id="CHEBI:59789"/>
    </ligand>
</feature>
<comment type="catalytic activity">
    <reaction evidence="1 7">
        <text>guanosine(46) in tRNA + S-adenosyl-L-methionine = N(7)-methylguanosine(46) in tRNA + S-adenosyl-L-homocysteine</text>
        <dbReference type="Rhea" id="RHEA:42708"/>
        <dbReference type="Rhea" id="RHEA-COMP:10188"/>
        <dbReference type="Rhea" id="RHEA-COMP:10189"/>
        <dbReference type="ChEBI" id="CHEBI:57856"/>
        <dbReference type="ChEBI" id="CHEBI:59789"/>
        <dbReference type="ChEBI" id="CHEBI:74269"/>
        <dbReference type="ChEBI" id="CHEBI:74480"/>
        <dbReference type="EC" id="2.1.1.33"/>
    </reaction>
</comment>
<dbReference type="Pfam" id="PF02390">
    <property type="entry name" value="Methyltransf_4"/>
    <property type="match status" value="1"/>
</dbReference>
<sequence length="207" mass="24072">MQSFIHIDSPNYLREEQLPAPLNWSAVFGNDHPIALEIGCGIGDFIVKTALEAPERNFIAIDFYNKGCYKTCRRIDSHGLTNVRVLRVEARQFIQERLPKGLLAAVYINCPDPWPKKKHRKRRLVNRQFLEFLRDYLVPGGDFYFATDFDDYGIDVAGLLPGMAGYGNCLTPDLYRHELEGYHLSKYMRKFMAEGKRIYFVHYRKIS</sequence>
<keyword evidence="4 7" id="KW-0808">Transferase</keyword>
<dbReference type="EMBL" id="JAHCVK010000001">
    <property type="protein sequence ID" value="MBT0652661.1"/>
    <property type="molecule type" value="Genomic_DNA"/>
</dbReference>
<comment type="similarity">
    <text evidence="7">Belongs to the class I-like SAM-binding methyltransferase superfamily. TrmB family.</text>
</comment>
<gene>
    <name evidence="7 8" type="primary">trmB</name>
    <name evidence="8" type="ORF">KI810_06310</name>
</gene>
<dbReference type="Proteomes" id="UP000756860">
    <property type="component" value="Unassembled WGS sequence"/>
</dbReference>
<accession>A0ABS5SBD0</accession>
<dbReference type="Gene3D" id="3.40.50.150">
    <property type="entry name" value="Vaccinia Virus protein VP39"/>
    <property type="match status" value="1"/>
</dbReference>